<name>A0A6B0UJY0_IXORI</name>
<protein>
    <submittedName>
        <fullName evidence="2">Putative secreted protein</fullName>
    </submittedName>
</protein>
<feature type="signal peptide" evidence="1">
    <location>
        <begin position="1"/>
        <end position="23"/>
    </location>
</feature>
<keyword evidence="1" id="KW-0732">Signal</keyword>
<evidence type="ECO:0000313" key="2">
    <source>
        <dbReference type="EMBL" id="MXU89901.1"/>
    </source>
</evidence>
<proteinExistence type="predicted"/>
<reference evidence="2" key="1">
    <citation type="submission" date="2019-12" db="EMBL/GenBank/DDBJ databases">
        <title>An insight into the sialome of adult female Ixodes ricinus ticks feeding for 6 days.</title>
        <authorList>
            <person name="Perner J."/>
            <person name="Ribeiro J.M.C."/>
        </authorList>
    </citation>
    <scope>NUCLEOTIDE SEQUENCE</scope>
    <source>
        <strain evidence="2">Semi-engorged</strain>
        <tissue evidence="2">Salivary glands</tissue>
    </source>
</reference>
<dbReference type="EMBL" id="GIFC01007818">
    <property type="protein sequence ID" value="MXU89901.1"/>
    <property type="molecule type" value="Transcribed_RNA"/>
</dbReference>
<sequence length="111" mass="12165">MLAVLALLAAGLVHVVGRQRVQARHLVLLKVPVVQAGLRAPRLQKPHKVLHLALAVVLQRQADPQMELGLFLPQDAEHLVSIGQLVKVQLNDLICVSQWDLYGPGHLCIIS</sequence>
<evidence type="ECO:0000256" key="1">
    <source>
        <dbReference type="SAM" id="SignalP"/>
    </source>
</evidence>
<accession>A0A6B0UJY0</accession>
<dbReference type="AlphaFoldDB" id="A0A6B0UJY0"/>
<organism evidence="2">
    <name type="scientific">Ixodes ricinus</name>
    <name type="common">Common tick</name>
    <name type="synonym">Acarus ricinus</name>
    <dbReference type="NCBI Taxonomy" id="34613"/>
    <lineage>
        <taxon>Eukaryota</taxon>
        <taxon>Metazoa</taxon>
        <taxon>Ecdysozoa</taxon>
        <taxon>Arthropoda</taxon>
        <taxon>Chelicerata</taxon>
        <taxon>Arachnida</taxon>
        <taxon>Acari</taxon>
        <taxon>Parasitiformes</taxon>
        <taxon>Ixodida</taxon>
        <taxon>Ixodoidea</taxon>
        <taxon>Ixodidae</taxon>
        <taxon>Ixodinae</taxon>
        <taxon>Ixodes</taxon>
    </lineage>
</organism>
<feature type="chain" id="PRO_5025695528" evidence="1">
    <location>
        <begin position="24"/>
        <end position="111"/>
    </location>
</feature>